<evidence type="ECO:0000313" key="2">
    <source>
        <dbReference type="Proteomes" id="UP000269374"/>
    </source>
</evidence>
<accession>A0A387BH12</accession>
<dbReference type="KEGG" id="lact:D7I46_04510"/>
<name>A0A387BH12_9LACT</name>
<dbReference type="AlphaFoldDB" id="A0A387BH12"/>
<evidence type="ECO:0000313" key="1">
    <source>
        <dbReference type="EMBL" id="AYG00416.1"/>
    </source>
</evidence>
<dbReference type="RefSeq" id="WP_120771804.1">
    <property type="nucleotide sequence ID" value="NZ_CP032627.1"/>
</dbReference>
<sequence>MLIIDIYTIPNTLKNKKSLAKLVARIVKNVKKDKTHGNVLCLIHETDALSNDNGEDNYIHTHIIHGSGRLIALNSQKYLKNSHIYFQDFLSKPIEYLSLLAKQHPLILVVFGKAIDLHYPQYARFKLLKNELGLMPSST</sequence>
<keyword evidence="2" id="KW-1185">Reference proteome</keyword>
<dbReference type="Proteomes" id="UP000269374">
    <property type="component" value="Chromosome"/>
</dbReference>
<dbReference type="EMBL" id="CP032627">
    <property type="protein sequence ID" value="AYG00416.1"/>
    <property type="molecule type" value="Genomic_DNA"/>
</dbReference>
<reference evidence="1 2" key="1">
    <citation type="submission" date="2018-09" db="EMBL/GenBank/DDBJ databases">
        <title>Genome sequencing of strain 1JSPR-7.</title>
        <authorList>
            <person name="Heo J."/>
            <person name="Kim S.-J."/>
            <person name="Kwon S.-W."/>
        </authorList>
    </citation>
    <scope>NUCLEOTIDE SEQUENCE [LARGE SCALE GENOMIC DNA]</scope>
    <source>
        <strain evidence="1 2">1JSPR-7</strain>
    </source>
</reference>
<organism evidence="1 2">
    <name type="scientific">Lactococcus allomyrinae</name>
    <dbReference type="NCBI Taxonomy" id="2419773"/>
    <lineage>
        <taxon>Bacteria</taxon>
        <taxon>Bacillati</taxon>
        <taxon>Bacillota</taxon>
        <taxon>Bacilli</taxon>
        <taxon>Lactobacillales</taxon>
        <taxon>Streptococcaceae</taxon>
        <taxon>Lactococcus</taxon>
    </lineage>
</organism>
<protein>
    <submittedName>
        <fullName evidence="1">Uncharacterized protein</fullName>
    </submittedName>
</protein>
<gene>
    <name evidence="1" type="ORF">D7I46_04510</name>
</gene>
<proteinExistence type="predicted"/>
<dbReference type="OrthoDB" id="9902736at2"/>